<accession>A0ABY2I8Q3</accession>
<dbReference type="Pfam" id="PF12876">
    <property type="entry name" value="Cellulase-like"/>
    <property type="match status" value="2"/>
</dbReference>
<organism evidence="1 2">
    <name type="scientific">Cryobacterium algoricola</name>
    <dbReference type="NCBI Taxonomy" id="1259183"/>
    <lineage>
        <taxon>Bacteria</taxon>
        <taxon>Bacillati</taxon>
        <taxon>Actinomycetota</taxon>
        <taxon>Actinomycetes</taxon>
        <taxon>Micrococcales</taxon>
        <taxon>Microbacteriaceae</taxon>
        <taxon>Cryobacterium</taxon>
    </lineage>
</organism>
<proteinExistence type="predicted"/>
<sequence>MEDVPVSKAASGDIPAHLPARLVITLWDFSWYTQAGPGEPFADLDRAFAEAAERGYNTVRICAAPLYLFGPNALPADLAISGFGPRPGGGSFGDGTRWYNVTGGYSVPLLQRLLALFAAARRHGFVVILSSWEYQQSPAFAADDRWWRAIDAVPFAERMDALASANITLLHVLDDNGCLDLVAFLELHNEVDFSRVPTDGATLERAVQTVSRQFPGILTTVSYGKPPHPDWESLPADLQVGQFHIYAYGVLDALQQTIDIRGSGTEDFPNTALRGLLRPGAPAWADAGRPEGWRFDATVVTDQMLYGYDNVDPDGWDLWLYDRYAPFRDRMHGEIRSRVAAAAAWGRQHSTPVVFGEGWVGYTPLHAGFEEGPVGKDLAETGLHAAVDNGAWGAVLSSNAAPQHPLWADVAWQRRASAILLG</sequence>
<evidence type="ECO:0008006" key="3">
    <source>
        <dbReference type="Google" id="ProtNLM"/>
    </source>
</evidence>
<reference evidence="1 2" key="1">
    <citation type="submission" date="2019-03" db="EMBL/GenBank/DDBJ databases">
        <title>Genomics of glacier-inhabiting Cryobacterium strains.</title>
        <authorList>
            <person name="Liu Q."/>
            <person name="Xin Y.-H."/>
        </authorList>
    </citation>
    <scope>NUCLEOTIDE SEQUENCE [LARGE SCALE GENOMIC DNA]</scope>
    <source>
        <strain evidence="1 2">MDB2-B</strain>
    </source>
</reference>
<evidence type="ECO:0000313" key="1">
    <source>
        <dbReference type="EMBL" id="TFB84274.1"/>
    </source>
</evidence>
<comment type="caution">
    <text evidence="1">The sequence shown here is derived from an EMBL/GenBank/DDBJ whole genome shotgun (WGS) entry which is preliminary data.</text>
</comment>
<gene>
    <name evidence="1" type="ORF">E3O44_15670</name>
</gene>
<dbReference type="EMBL" id="SOFG01000022">
    <property type="protein sequence ID" value="TFB84274.1"/>
    <property type="molecule type" value="Genomic_DNA"/>
</dbReference>
<dbReference type="Gene3D" id="3.20.20.80">
    <property type="entry name" value="Glycosidases"/>
    <property type="match status" value="1"/>
</dbReference>
<dbReference type="SUPFAM" id="SSF51445">
    <property type="entry name" value="(Trans)glycosidases"/>
    <property type="match status" value="1"/>
</dbReference>
<name>A0ABY2I8Q3_9MICO</name>
<dbReference type="Proteomes" id="UP000297608">
    <property type="component" value="Unassembled WGS sequence"/>
</dbReference>
<evidence type="ECO:0000313" key="2">
    <source>
        <dbReference type="Proteomes" id="UP000297608"/>
    </source>
</evidence>
<keyword evidence="2" id="KW-1185">Reference proteome</keyword>
<dbReference type="InterPro" id="IPR017853">
    <property type="entry name" value="GH"/>
</dbReference>
<protein>
    <recommendedName>
        <fullName evidence="3">Sugar-binding cellulase-like protein</fullName>
    </recommendedName>
</protein>
<dbReference type="InterPro" id="IPR024778">
    <property type="entry name" value="Put_cellulase"/>
</dbReference>